<dbReference type="AlphaFoldDB" id="A0A3G8ZPB2"/>
<proteinExistence type="predicted"/>
<evidence type="ECO:0000313" key="2">
    <source>
        <dbReference type="Proteomes" id="UP000268084"/>
    </source>
</evidence>
<name>A0A3G8ZPB2_9ACTN</name>
<organism evidence="1 2">
    <name type="scientific">Nakamurella antarctica</name>
    <dbReference type="NCBI Taxonomy" id="1902245"/>
    <lineage>
        <taxon>Bacteria</taxon>
        <taxon>Bacillati</taxon>
        <taxon>Actinomycetota</taxon>
        <taxon>Actinomycetes</taxon>
        <taxon>Nakamurellales</taxon>
        <taxon>Nakamurellaceae</taxon>
        <taxon>Nakamurella</taxon>
    </lineage>
</organism>
<accession>A0A3G8ZPB2</accession>
<dbReference type="EMBL" id="CP034170">
    <property type="protein sequence ID" value="AZI59110.1"/>
    <property type="molecule type" value="Genomic_DNA"/>
</dbReference>
<reference evidence="1 2" key="2">
    <citation type="submission" date="2018-12" db="EMBL/GenBank/DDBJ databases">
        <title>Nakamurella antarcticus sp. nov., isolated from Antarctica South Shetland Islands soil.</title>
        <authorList>
            <person name="Peng F."/>
        </authorList>
    </citation>
    <scope>NUCLEOTIDE SEQUENCE [LARGE SCALE GENOMIC DNA]</scope>
    <source>
        <strain evidence="1 2">S14-144</strain>
    </source>
</reference>
<protein>
    <submittedName>
        <fullName evidence="1">Uncharacterized protein</fullName>
    </submittedName>
</protein>
<sequence length="322" mass="32800">MILIFFGAFFAVGGITFFNKLREATVDLPATQSPIGVAPAPLTSTVPVPITPVGQAAVVQVGQSSLSITVDGAMWQPGARWGESVSGVSDGHLVLQVAASRTDTASGTERISWIDWSFAADDGSTAAQAELTGGGYEPYLNSISLAAGENVGGNLSFATKATSGVVSLRRQNRLVATFEVTSERSVGPLAAVNVPATSPVGAFPFSVDLSQPQWRSASDPNAGGLAPANGSWLWANYTASLVDPGGAAGTIRYDSWRFLPDGGGEFVGKLGVIDGGAATATQVAGAEASTGRFTIDTVAGPGTLQLINKDGSVVISWVVAGP</sequence>
<dbReference type="RefSeq" id="WP_124800014.1">
    <property type="nucleotide sequence ID" value="NZ_CP034170.1"/>
</dbReference>
<evidence type="ECO:0000313" key="1">
    <source>
        <dbReference type="EMBL" id="AZI59110.1"/>
    </source>
</evidence>
<dbReference type="KEGG" id="nak:EH165_14140"/>
<reference evidence="1 2" key="1">
    <citation type="submission" date="2018-11" db="EMBL/GenBank/DDBJ databases">
        <authorList>
            <person name="Da X."/>
        </authorList>
    </citation>
    <scope>NUCLEOTIDE SEQUENCE [LARGE SCALE GENOMIC DNA]</scope>
    <source>
        <strain evidence="1 2">S14-144</strain>
    </source>
</reference>
<dbReference type="Proteomes" id="UP000268084">
    <property type="component" value="Chromosome"/>
</dbReference>
<keyword evidence="2" id="KW-1185">Reference proteome</keyword>
<gene>
    <name evidence="1" type="ORF">EH165_14140</name>
</gene>
<dbReference type="OrthoDB" id="9906787at2"/>